<feature type="transmembrane region" description="Helical" evidence="7">
    <location>
        <begin position="151"/>
        <end position="170"/>
    </location>
</feature>
<evidence type="ECO:0000313" key="11">
    <source>
        <dbReference type="Proteomes" id="UP000280819"/>
    </source>
</evidence>
<comment type="subcellular location">
    <subcellularLocation>
        <location evidence="1">Cell membrane</location>
        <topology evidence="1">Multi-pass membrane protein</topology>
    </subcellularLocation>
</comment>
<evidence type="ECO:0000256" key="4">
    <source>
        <dbReference type="ARBA" id="ARBA00022840"/>
    </source>
</evidence>
<evidence type="ECO:0000256" key="7">
    <source>
        <dbReference type="SAM" id="Phobius"/>
    </source>
</evidence>
<evidence type="ECO:0000259" key="8">
    <source>
        <dbReference type="PROSITE" id="PS50893"/>
    </source>
</evidence>
<keyword evidence="3" id="KW-0547">Nucleotide-binding</keyword>
<dbReference type="PROSITE" id="PS00211">
    <property type="entry name" value="ABC_TRANSPORTER_1"/>
    <property type="match status" value="1"/>
</dbReference>
<dbReference type="PROSITE" id="PS50929">
    <property type="entry name" value="ABC_TM1F"/>
    <property type="match status" value="1"/>
</dbReference>
<dbReference type="InterPro" id="IPR003439">
    <property type="entry name" value="ABC_transporter-like_ATP-bd"/>
</dbReference>
<dbReference type="GO" id="GO:0016887">
    <property type="term" value="F:ATP hydrolysis activity"/>
    <property type="evidence" value="ECO:0007669"/>
    <property type="project" value="InterPro"/>
</dbReference>
<keyword evidence="2 7" id="KW-0812">Transmembrane</keyword>
<evidence type="ECO:0000256" key="3">
    <source>
        <dbReference type="ARBA" id="ARBA00022741"/>
    </source>
</evidence>
<dbReference type="AlphaFoldDB" id="A0A3P1T3V4"/>
<dbReference type="GO" id="GO:0005524">
    <property type="term" value="F:ATP binding"/>
    <property type="evidence" value="ECO:0007669"/>
    <property type="project" value="UniProtKB-KW"/>
</dbReference>
<dbReference type="SUPFAM" id="SSF52540">
    <property type="entry name" value="P-loop containing nucleoside triphosphate hydrolases"/>
    <property type="match status" value="1"/>
</dbReference>
<evidence type="ECO:0000313" key="10">
    <source>
        <dbReference type="EMBL" id="RRD04192.1"/>
    </source>
</evidence>
<dbReference type="InterPro" id="IPR003593">
    <property type="entry name" value="AAA+_ATPase"/>
</dbReference>
<dbReference type="GO" id="GO:0005886">
    <property type="term" value="C:plasma membrane"/>
    <property type="evidence" value="ECO:0007669"/>
    <property type="project" value="UniProtKB-SubCell"/>
</dbReference>
<feature type="domain" description="ABC transporter" evidence="8">
    <location>
        <begin position="356"/>
        <end position="589"/>
    </location>
</feature>
<dbReference type="PROSITE" id="PS50893">
    <property type="entry name" value="ABC_TRANSPORTER_2"/>
    <property type="match status" value="1"/>
</dbReference>
<evidence type="ECO:0000256" key="6">
    <source>
        <dbReference type="ARBA" id="ARBA00023136"/>
    </source>
</evidence>
<dbReference type="PANTHER" id="PTHR43394:SF1">
    <property type="entry name" value="ATP-BINDING CASSETTE SUB-FAMILY B MEMBER 10, MITOCHONDRIAL"/>
    <property type="match status" value="1"/>
</dbReference>
<evidence type="ECO:0000259" key="9">
    <source>
        <dbReference type="PROSITE" id="PS50929"/>
    </source>
</evidence>
<dbReference type="Gene3D" id="1.20.1560.10">
    <property type="entry name" value="ABC transporter type 1, transmembrane domain"/>
    <property type="match status" value="1"/>
</dbReference>
<dbReference type="GO" id="GO:0015421">
    <property type="term" value="F:ABC-type oligopeptide transporter activity"/>
    <property type="evidence" value="ECO:0007669"/>
    <property type="project" value="TreeGrafter"/>
</dbReference>
<accession>A0A3P1T3V4</accession>
<dbReference type="Proteomes" id="UP000280819">
    <property type="component" value="Unassembled WGS sequence"/>
</dbReference>
<gene>
    <name evidence="10" type="ORF">EII34_11345</name>
</gene>
<dbReference type="InterPro" id="IPR036640">
    <property type="entry name" value="ABC1_TM_sf"/>
</dbReference>
<organism evidence="10 11">
    <name type="scientific">Arachnia propionica</name>
    <dbReference type="NCBI Taxonomy" id="1750"/>
    <lineage>
        <taxon>Bacteria</taxon>
        <taxon>Bacillati</taxon>
        <taxon>Actinomycetota</taxon>
        <taxon>Actinomycetes</taxon>
        <taxon>Propionibacteriales</taxon>
        <taxon>Propionibacteriaceae</taxon>
        <taxon>Arachnia</taxon>
    </lineage>
</organism>
<feature type="transmembrane region" description="Helical" evidence="7">
    <location>
        <begin position="176"/>
        <end position="195"/>
    </location>
</feature>
<reference evidence="10 11" key="1">
    <citation type="submission" date="2018-11" db="EMBL/GenBank/DDBJ databases">
        <title>Genomes From Bacteria Associated with the Canine Oral Cavity: a Test Case for Automated Genome-Based Taxonomic Assignment.</title>
        <authorList>
            <person name="Coil D.A."/>
            <person name="Jospin G."/>
            <person name="Darling A.E."/>
            <person name="Wallis C."/>
            <person name="Davis I.J."/>
            <person name="Harris S."/>
            <person name="Eisen J.A."/>
            <person name="Holcombe L.J."/>
            <person name="O'Flynn C."/>
        </authorList>
    </citation>
    <scope>NUCLEOTIDE SEQUENCE [LARGE SCALE GENOMIC DNA]</scope>
    <source>
        <strain evidence="10 11">OH887_COT-365</strain>
    </source>
</reference>
<dbReference type="InterPro" id="IPR027417">
    <property type="entry name" value="P-loop_NTPase"/>
</dbReference>
<sequence length="608" mass="64577">MGTTEEPVTVTDNHDGQTASFRDKLGVLLPHARRHVGVISLGLILALLATTVTLATPLATKHVLDSLGTNASLSGPVTLLVALLVVGTIAGLTQSFLLGRLAEHIVLDARRSLIHRFLSSRIEQVQRFRTGELVTRVTSDTVLLRSAASSAIVQFVNGTVSLVGTIALMAVLDWQLLLTTLASVVVIGALFAVLLPRVGKATEQAQQAIGNLGAGLEGRLRALRTVKSSRAEAREIARVTRHAEDSARHSVRSVWYSALIDATASGGTQLALIVVLGLGAWRVSSGDLAVSTLVAFLLYALNIVEPIMTLGDAFTSLQTGLAAAARIHETADMVPEDTTATPAVAPVPASPAAPVLALRDVTARYLDAPAPALSEISLEIPRRGHTALVGPSGAGKTTVLSLLLRLINPVSGHLELDGRPYDTWSIDEVRSRFAYVEQETPVIPGTIRDNVLFRADDATDDEAWAALEAVHLADKVRELPGELEADVMESTLSGGERQRLAVARALVRTPDILLLDEATAQLDGITEAAIQQVIEQASATGAVLTIAHRLSTVLGADQIIVLDQGRIRDRGTHPELLARDALYREFITALRIQTETDQPEASAEAPPS</sequence>
<protein>
    <submittedName>
        <fullName evidence="10">ABC transporter ATP-binding protein</fullName>
    </submittedName>
</protein>
<dbReference type="PANTHER" id="PTHR43394">
    <property type="entry name" value="ATP-DEPENDENT PERMEASE MDL1, MITOCHONDRIAL"/>
    <property type="match status" value="1"/>
</dbReference>
<dbReference type="Gene3D" id="3.40.50.300">
    <property type="entry name" value="P-loop containing nucleotide triphosphate hydrolases"/>
    <property type="match status" value="1"/>
</dbReference>
<keyword evidence="4 10" id="KW-0067">ATP-binding</keyword>
<proteinExistence type="predicted"/>
<dbReference type="InterPro" id="IPR017871">
    <property type="entry name" value="ABC_transporter-like_CS"/>
</dbReference>
<dbReference type="Pfam" id="PF00005">
    <property type="entry name" value="ABC_tran"/>
    <property type="match status" value="1"/>
</dbReference>
<evidence type="ECO:0000256" key="5">
    <source>
        <dbReference type="ARBA" id="ARBA00022989"/>
    </source>
</evidence>
<feature type="transmembrane region" description="Helical" evidence="7">
    <location>
        <begin position="288"/>
        <end position="304"/>
    </location>
</feature>
<name>A0A3P1T3V4_9ACTN</name>
<evidence type="ECO:0000256" key="2">
    <source>
        <dbReference type="ARBA" id="ARBA00022692"/>
    </source>
</evidence>
<dbReference type="EMBL" id="RQZG01000013">
    <property type="protein sequence ID" value="RRD04192.1"/>
    <property type="molecule type" value="Genomic_DNA"/>
</dbReference>
<feature type="transmembrane region" description="Helical" evidence="7">
    <location>
        <begin position="38"/>
        <end position="59"/>
    </location>
</feature>
<feature type="transmembrane region" description="Helical" evidence="7">
    <location>
        <begin position="79"/>
        <end position="102"/>
    </location>
</feature>
<keyword evidence="6 7" id="KW-0472">Membrane</keyword>
<keyword evidence="5 7" id="KW-1133">Transmembrane helix</keyword>
<dbReference type="RefSeq" id="WP_124845275.1">
    <property type="nucleotide sequence ID" value="NZ_RQZG01000013.1"/>
</dbReference>
<dbReference type="CDD" id="cd18551">
    <property type="entry name" value="ABC_6TM_LmrA_like"/>
    <property type="match status" value="1"/>
</dbReference>
<dbReference type="SMART" id="SM00382">
    <property type="entry name" value="AAA"/>
    <property type="match status" value="1"/>
</dbReference>
<dbReference type="InterPro" id="IPR039421">
    <property type="entry name" value="Type_1_exporter"/>
</dbReference>
<comment type="caution">
    <text evidence="10">The sequence shown here is derived from an EMBL/GenBank/DDBJ whole genome shotgun (WGS) entry which is preliminary data.</text>
</comment>
<feature type="domain" description="ABC transmembrane type-1" evidence="9">
    <location>
        <begin position="41"/>
        <end position="319"/>
    </location>
</feature>
<dbReference type="OrthoDB" id="5166472at2"/>
<evidence type="ECO:0000256" key="1">
    <source>
        <dbReference type="ARBA" id="ARBA00004651"/>
    </source>
</evidence>
<dbReference type="InterPro" id="IPR011527">
    <property type="entry name" value="ABC1_TM_dom"/>
</dbReference>
<dbReference type="Pfam" id="PF00664">
    <property type="entry name" value="ABC_membrane"/>
    <property type="match status" value="1"/>
</dbReference>
<dbReference type="SUPFAM" id="SSF90123">
    <property type="entry name" value="ABC transporter transmembrane region"/>
    <property type="match status" value="1"/>
</dbReference>